<proteinExistence type="predicted"/>
<dbReference type="GO" id="GO:0016787">
    <property type="term" value="F:hydrolase activity"/>
    <property type="evidence" value="ECO:0007669"/>
    <property type="project" value="UniProtKB-KW"/>
</dbReference>
<feature type="domain" description="Amidohydrolase-related" evidence="2">
    <location>
        <begin position="68"/>
        <end position="277"/>
    </location>
</feature>
<keyword evidence="4" id="KW-1185">Reference proteome</keyword>
<dbReference type="EMBL" id="JABEPP010000001">
    <property type="protein sequence ID" value="NNM71436.1"/>
    <property type="molecule type" value="Genomic_DNA"/>
</dbReference>
<sequence>MGRIIDVTVNFKPHTQLKLYEVLKISEEARKPFVAESYIAEMDRNGVAMAGIVANVAQNGVGGELLATHVDEVYPVLQAHPDRFFGWCGINPLGGMETLRYIERAVTKLGFIGVHVYPHWFGVEVNHRTYWPIYAKCCELGVPITLQVGRQSPRSGGRYCAHPSMLEEVAFDFPELKIIGLHIGFPHEADMTSAVRVHENIYILADAWPPSSWTKHFVDFIAQRDWGNNDGADKVMWGTDWPVQTIAESVRQVRALDIPEETKPKLLGENAIRILGLRPPATS</sequence>
<keyword evidence="1" id="KW-0456">Lyase</keyword>
<dbReference type="Pfam" id="PF04909">
    <property type="entry name" value="Amidohydro_2"/>
    <property type="match status" value="1"/>
</dbReference>
<dbReference type="InterPro" id="IPR032465">
    <property type="entry name" value="ACMSD"/>
</dbReference>
<dbReference type="SUPFAM" id="SSF51556">
    <property type="entry name" value="Metallo-dependent hydrolases"/>
    <property type="match status" value="1"/>
</dbReference>
<evidence type="ECO:0000259" key="2">
    <source>
        <dbReference type="Pfam" id="PF04909"/>
    </source>
</evidence>
<dbReference type="PANTHER" id="PTHR21240">
    <property type="entry name" value="2-AMINO-3-CARBOXYLMUCONATE-6-SEMIALDEHYDE DECARBOXYLASE"/>
    <property type="match status" value="1"/>
</dbReference>
<protein>
    <submittedName>
        <fullName evidence="3">Amidohydrolase</fullName>
    </submittedName>
</protein>
<dbReference type="Gene3D" id="3.20.20.140">
    <property type="entry name" value="Metal-dependent hydrolases"/>
    <property type="match status" value="1"/>
</dbReference>
<gene>
    <name evidence="3" type="ORF">HJG44_03370</name>
</gene>
<organism evidence="3 4">
    <name type="scientific">Enterovirga aerilata</name>
    <dbReference type="NCBI Taxonomy" id="2730920"/>
    <lineage>
        <taxon>Bacteria</taxon>
        <taxon>Pseudomonadati</taxon>
        <taxon>Pseudomonadota</taxon>
        <taxon>Alphaproteobacteria</taxon>
        <taxon>Hyphomicrobiales</taxon>
        <taxon>Methylobacteriaceae</taxon>
        <taxon>Enterovirga</taxon>
    </lineage>
</organism>
<dbReference type="InterPro" id="IPR006680">
    <property type="entry name" value="Amidohydro-rel"/>
</dbReference>
<dbReference type="PANTHER" id="PTHR21240:SF19">
    <property type="entry name" value="CATALYTIC_ HYDROLASE"/>
    <property type="match status" value="1"/>
</dbReference>
<dbReference type="GO" id="GO:0016831">
    <property type="term" value="F:carboxy-lyase activity"/>
    <property type="evidence" value="ECO:0007669"/>
    <property type="project" value="InterPro"/>
</dbReference>
<evidence type="ECO:0000313" key="3">
    <source>
        <dbReference type="EMBL" id="NNM71436.1"/>
    </source>
</evidence>
<evidence type="ECO:0000313" key="4">
    <source>
        <dbReference type="Proteomes" id="UP000564885"/>
    </source>
</evidence>
<name>A0A849HV92_9HYPH</name>
<keyword evidence="3" id="KW-0378">Hydrolase</keyword>
<comment type="caution">
    <text evidence="3">The sequence shown here is derived from an EMBL/GenBank/DDBJ whole genome shotgun (WGS) entry which is preliminary data.</text>
</comment>
<dbReference type="InterPro" id="IPR032466">
    <property type="entry name" value="Metal_Hydrolase"/>
</dbReference>
<reference evidence="3 4" key="1">
    <citation type="submission" date="2020-04" db="EMBL/GenBank/DDBJ databases">
        <title>Enterovirga sp. isolate from soil.</title>
        <authorList>
            <person name="Chea S."/>
            <person name="Kim D.-U."/>
        </authorList>
    </citation>
    <scope>NUCLEOTIDE SEQUENCE [LARGE SCALE GENOMIC DNA]</scope>
    <source>
        <strain evidence="3 4">DB1703</strain>
    </source>
</reference>
<dbReference type="AlphaFoldDB" id="A0A849HV92"/>
<evidence type="ECO:0000256" key="1">
    <source>
        <dbReference type="ARBA" id="ARBA00023239"/>
    </source>
</evidence>
<accession>A0A849HV92</accession>
<dbReference type="Proteomes" id="UP000564885">
    <property type="component" value="Unassembled WGS sequence"/>
</dbReference>
<dbReference type="RefSeq" id="WP_171216898.1">
    <property type="nucleotide sequence ID" value="NZ_JABEPP010000001.1"/>
</dbReference>